<dbReference type="Proteomes" id="UP000504603">
    <property type="component" value="Unplaced"/>
</dbReference>
<dbReference type="GO" id="GO:0046404">
    <property type="term" value="F:ATP-dependent polydeoxyribonucleotide 5'-hydroxyl-kinase activity"/>
    <property type="evidence" value="ECO:0007669"/>
    <property type="project" value="TreeGrafter"/>
</dbReference>
<evidence type="ECO:0000256" key="2">
    <source>
        <dbReference type="ARBA" id="ARBA00022723"/>
    </source>
</evidence>
<dbReference type="AlphaFoldDB" id="A0A6J1BW01"/>
<dbReference type="InterPro" id="IPR001510">
    <property type="entry name" value="Znf_PARP"/>
</dbReference>
<evidence type="ECO:0000313" key="9">
    <source>
        <dbReference type="RefSeq" id="XP_022132343.1"/>
    </source>
</evidence>
<dbReference type="GO" id="GO:0005634">
    <property type="term" value="C:nucleus"/>
    <property type="evidence" value="ECO:0007669"/>
    <property type="project" value="UniProtKB-SubCell"/>
</dbReference>
<evidence type="ECO:0000259" key="7">
    <source>
        <dbReference type="PROSITE" id="PS50064"/>
    </source>
</evidence>
<dbReference type="InterPro" id="IPR006551">
    <property type="entry name" value="Polynucleotide_phosphatase"/>
</dbReference>
<dbReference type="InterPro" id="IPR036957">
    <property type="entry name" value="Znf_PARP_sf"/>
</dbReference>
<dbReference type="PANTHER" id="PTHR12083">
    <property type="entry name" value="BIFUNCTIONAL POLYNUCLEOTIDE PHOSPHATASE/KINASE"/>
    <property type="match status" value="1"/>
</dbReference>
<name>A0A6J1BW01_MOMCH</name>
<dbReference type="InterPro" id="IPR013954">
    <property type="entry name" value="PNK3P"/>
</dbReference>
<sequence>MPCRNRILSSIAQNPNSPLKRFSYFFSHNPKYFSRFFFQDPPMPPSSVKIVAEYAKSNRSTCKTCSKKIAAKALRLGFVSRDERGFDMTRWVHSDCASFGSEPVSSAEAINGFALLEGCDQEALKKLISRSHESKGKDDVKNETEGSELIAKGSRVRRRDEDEEDGVDEKDQKKVKPKLDIVLTTSDIKTKYKDATLLPKWKAFQTLIFLEQDEGLHHSSKIAAFDFDGCLANTSVKRVGAEAWSLMHPSIPQKLHSLYSDGYKLVIFTNESNIERWKNKRQVAVDSKLGRLNNFIRQVEVPIQVFIACGIGNGSKSKLEGGVEDPFRKPKPGMWHIMAQHFNSGIPIDMEQCFYVGDAAGRPNDHSDADLNFAQAVGLKFYVPEEYFGE</sequence>
<gene>
    <name evidence="9" type="primary">LOC111005189</name>
</gene>
<keyword evidence="5" id="KW-0539">Nucleus</keyword>
<accession>A0A6J1BW01</accession>
<evidence type="ECO:0000313" key="8">
    <source>
        <dbReference type="Proteomes" id="UP000504603"/>
    </source>
</evidence>
<feature type="region of interest" description="Disordered" evidence="6">
    <location>
        <begin position="130"/>
        <end position="172"/>
    </location>
</feature>
<comment type="subcellular location">
    <subcellularLocation>
        <location evidence="1">Nucleus</location>
    </subcellularLocation>
</comment>
<organism evidence="8 9">
    <name type="scientific">Momordica charantia</name>
    <name type="common">Bitter gourd</name>
    <name type="synonym">Balsam pear</name>
    <dbReference type="NCBI Taxonomy" id="3673"/>
    <lineage>
        <taxon>Eukaryota</taxon>
        <taxon>Viridiplantae</taxon>
        <taxon>Streptophyta</taxon>
        <taxon>Embryophyta</taxon>
        <taxon>Tracheophyta</taxon>
        <taxon>Spermatophyta</taxon>
        <taxon>Magnoliopsida</taxon>
        <taxon>eudicotyledons</taxon>
        <taxon>Gunneridae</taxon>
        <taxon>Pentapetalae</taxon>
        <taxon>rosids</taxon>
        <taxon>fabids</taxon>
        <taxon>Cucurbitales</taxon>
        <taxon>Cucurbitaceae</taxon>
        <taxon>Momordiceae</taxon>
        <taxon>Momordica</taxon>
    </lineage>
</organism>
<dbReference type="InterPro" id="IPR036412">
    <property type="entry name" value="HAD-like_sf"/>
</dbReference>
<dbReference type="Gene3D" id="3.40.50.1000">
    <property type="entry name" value="HAD superfamily/HAD-like"/>
    <property type="match status" value="1"/>
</dbReference>
<dbReference type="InterPro" id="IPR006549">
    <property type="entry name" value="HAD-SF_hydro_IIIA"/>
</dbReference>
<dbReference type="CDD" id="cd01625">
    <property type="entry name" value="HAD_PNP"/>
    <property type="match status" value="1"/>
</dbReference>
<keyword evidence="8" id="KW-1185">Reference proteome</keyword>
<dbReference type="GO" id="GO:0003690">
    <property type="term" value="F:double-stranded DNA binding"/>
    <property type="evidence" value="ECO:0007669"/>
    <property type="project" value="TreeGrafter"/>
</dbReference>
<reference evidence="9" key="1">
    <citation type="submission" date="2025-08" db="UniProtKB">
        <authorList>
            <consortium name="RefSeq"/>
        </authorList>
    </citation>
    <scope>IDENTIFICATION</scope>
    <source>
        <strain evidence="9">OHB3-1</strain>
    </source>
</reference>
<dbReference type="RefSeq" id="XP_022132343.1">
    <property type="nucleotide sequence ID" value="XM_022276651.1"/>
</dbReference>
<dbReference type="Pfam" id="PF08645">
    <property type="entry name" value="PNK3P"/>
    <property type="match status" value="1"/>
</dbReference>
<dbReference type="InterPro" id="IPR023214">
    <property type="entry name" value="HAD_sf"/>
</dbReference>
<dbReference type="GO" id="GO:0008270">
    <property type="term" value="F:zinc ion binding"/>
    <property type="evidence" value="ECO:0007669"/>
    <property type="project" value="UniProtKB-KW"/>
</dbReference>
<dbReference type="SMART" id="SM01336">
    <property type="entry name" value="zf-PARP"/>
    <property type="match status" value="1"/>
</dbReference>
<protein>
    <submittedName>
        <fullName evidence="9">Polynucleotide 3'-phosphatase ZDP</fullName>
    </submittedName>
</protein>
<evidence type="ECO:0000256" key="3">
    <source>
        <dbReference type="ARBA" id="ARBA00022771"/>
    </source>
</evidence>
<keyword evidence="2" id="KW-0479">Metal-binding</keyword>
<dbReference type="GO" id="GO:0006281">
    <property type="term" value="P:DNA repair"/>
    <property type="evidence" value="ECO:0007669"/>
    <property type="project" value="TreeGrafter"/>
</dbReference>
<dbReference type="PROSITE" id="PS50064">
    <property type="entry name" value="ZF_PARP_2"/>
    <property type="match status" value="1"/>
</dbReference>
<dbReference type="NCBIfam" id="TIGR01662">
    <property type="entry name" value="HAD-SF-IIIA"/>
    <property type="match status" value="1"/>
</dbReference>
<dbReference type="OrthoDB" id="19045at2759"/>
<dbReference type="Pfam" id="PF00645">
    <property type="entry name" value="zf-PARP"/>
    <property type="match status" value="1"/>
</dbReference>
<feature type="domain" description="PARP-type" evidence="7">
    <location>
        <begin position="50"/>
        <end position="128"/>
    </location>
</feature>
<keyword evidence="4" id="KW-0862">Zinc</keyword>
<keyword evidence="3" id="KW-0863">Zinc-finger</keyword>
<evidence type="ECO:0000256" key="1">
    <source>
        <dbReference type="ARBA" id="ARBA00004123"/>
    </source>
</evidence>
<dbReference type="SUPFAM" id="SSF56784">
    <property type="entry name" value="HAD-like"/>
    <property type="match status" value="1"/>
</dbReference>
<evidence type="ECO:0000256" key="6">
    <source>
        <dbReference type="SAM" id="MobiDB-lite"/>
    </source>
</evidence>
<dbReference type="KEGG" id="mcha:111005189"/>
<feature type="compositionally biased region" description="Basic and acidic residues" evidence="6">
    <location>
        <begin position="130"/>
        <end position="144"/>
    </location>
</feature>
<dbReference type="PANTHER" id="PTHR12083:SF9">
    <property type="entry name" value="BIFUNCTIONAL POLYNUCLEOTIDE PHOSPHATASE_KINASE"/>
    <property type="match status" value="1"/>
</dbReference>
<proteinExistence type="predicted"/>
<evidence type="ECO:0000256" key="5">
    <source>
        <dbReference type="ARBA" id="ARBA00023242"/>
    </source>
</evidence>
<dbReference type="SUPFAM" id="SSF57716">
    <property type="entry name" value="Glucocorticoid receptor-like (DNA-binding domain)"/>
    <property type="match status" value="1"/>
</dbReference>
<dbReference type="NCBIfam" id="TIGR01664">
    <property type="entry name" value="DNA-3'-Pase"/>
    <property type="match status" value="1"/>
</dbReference>
<dbReference type="Gene3D" id="3.30.1740.10">
    <property type="entry name" value="Zinc finger, PARP-type"/>
    <property type="match status" value="1"/>
</dbReference>
<dbReference type="FunFam" id="3.40.50.1000:FF:000198">
    <property type="entry name" value="Bifunctional polynucleotide phosphatase/kinase"/>
    <property type="match status" value="1"/>
</dbReference>
<evidence type="ECO:0000256" key="4">
    <source>
        <dbReference type="ARBA" id="ARBA00022833"/>
    </source>
</evidence>
<dbReference type="GeneID" id="111005189"/>
<dbReference type="GO" id="GO:0046403">
    <property type="term" value="F:polynucleotide 3'-phosphatase activity"/>
    <property type="evidence" value="ECO:0007669"/>
    <property type="project" value="TreeGrafter"/>
</dbReference>